<protein>
    <submittedName>
        <fullName evidence="1">Uncharacterized protein</fullName>
    </submittedName>
</protein>
<gene>
    <name evidence="1" type="ORF">MILVUS5_LOCUS18083</name>
</gene>
<comment type="caution">
    <text evidence="1">The sequence shown here is derived from an EMBL/GenBank/DDBJ whole genome shotgun (WGS) entry which is preliminary data.</text>
</comment>
<proteinExistence type="predicted"/>
<reference evidence="1" key="1">
    <citation type="submission" date="2023-10" db="EMBL/GenBank/DDBJ databases">
        <authorList>
            <person name="Rodriguez Cubillos JULIANA M."/>
            <person name="De Vega J."/>
        </authorList>
    </citation>
    <scope>NUCLEOTIDE SEQUENCE</scope>
</reference>
<organism evidence="1 2">
    <name type="scientific">Trifolium pratense</name>
    <name type="common">Red clover</name>
    <dbReference type="NCBI Taxonomy" id="57577"/>
    <lineage>
        <taxon>Eukaryota</taxon>
        <taxon>Viridiplantae</taxon>
        <taxon>Streptophyta</taxon>
        <taxon>Embryophyta</taxon>
        <taxon>Tracheophyta</taxon>
        <taxon>Spermatophyta</taxon>
        <taxon>Magnoliopsida</taxon>
        <taxon>eudicotyledons</taxon>
        <taxon>Gunneridae</taxon>
        <taxon>Pentapetalae</taxon>
        <taxon>rosids</taxon>
        <taxon>fabids</taxon>
        <taxon>Fabales</taxon>
        <taxon>Fabaceae</taxon>
        <taxon>Papilionoideae</taxon>
        <taxon>50 kb inversion clade</taxon>
        <taxon>NPAAA clade</taxon>
        <taxon>Hologalegina</taxon>
        <taxon>IRL clade</taxon>
        <taxon>Trifolieae</taxon>
        <taxon>Trifolium</taxon>
    </lineage>
</organism>
<evidence type="ECO:0000313" key="2">
    <source>
        <dbReference type="Proteomes" id="UP001177021"/>
    </source>
</evidence>
<name>A0ACB0K248_TRIPR</name>
<sequence length="310" mass="34529">MAMSVDHDQGFHDGFLWENLSWFDLTNSDDLGESSKPKLDVKSTNQNEEINEGEALANKKRKRGGAVTRSESNTTIGEGKDGKYRDSDHEMHILTERERRKKMRNMFASLHALLPQLPSKADKSTIVDEAVKQIKNLQQILENLEKKKQEKLKSVSPFGSESSSVINNSQWHPYESREAILVDQGSSSYNNNLPTNAIVTSNPSNALLLSAPPTQQVAFQTWSSQNVVLNICGSEAQFCICATKKPGFLTTIALVLEKYMIDVVSANISCNGNGIFYMIMAHAKQGSHQDANSLEEIYKQAALEIMTLIF</sequence>
<dbReference type="Proteomes" id="UP001177021">
    <property type="component" value="Unassembled WGS sequence"/>
</dbReference>
<keyword evidence="2" id="KW-1185">Reference proteome</keyword>
<evidence type="ECO:0000313" key="1">
    <source>
        <dbReference type="EMBL" id="CAJ2650189.1"/>
    </source>
</evidence>
<accession>A0ACB0K248</accession>
<dbReference type="EMBL" id="CASHSV030000109">
    <property type="protein sequence ID" value="CAJ2650189.1"/>
    <property type="molecule type" value="Genomic_DNA"/>
</dbReference>